<name>A0A150K4B9_HEYCO</name>
<reference evidence="4 5" key="1">
    <citation type="submission" date="2016-01" db="EMBL/GenBank/DDBJ databases">
        <title>Genome Sequences of Twelve Sporeforming Bacillus Species Isolated from Foods.</title>
        <authorList>
            <person name="Berendsen E.M."/>
            <person name="Wells-Bennik M.H."/>
            <person name="Krawcyk A.O."/>
            <person name="De Jong A."/>
            <person name="Holsappel S."/>
            <person name="Eijlander R.T."/>
            <person name="Kuipers O.P."/>
        </authorList>
    </citation>
    <scope>NUCLEOTIDE SEQUENCE [LARGE SCALE GENOMIC DNA]</scope>
    <source>
        <strain evidence="2 4">B4098</strain>
        <strain evidence="3 5">B4099</strain>
    </source>
</reference>
<dbReference type="EMBL" id="LQYI01000044">
    <property type="protein sequence ID" value="KYC69813.1"/>
    <property type="molecule type" value="Genomic_DNA"/>
</dbReference>
<protein>
    <submittedName>
        <fullName evidence="2">Uncharacterized protein</fullName>
    </submittedName>
</protein>
<organism evidence="2 4">
    <name type="scientific">Heyndrickxia coagulans</name>
    <name type="common">Weizmannia coagulans</name>
    <dbReference type="NCBI Taxonomy" id="1398"/>
    <lineage>
        <taxon>Bacteria</taxon>
        <taxon>Bacillati</taxon>
        <taxon>Bacillota</taxon>
        <taxon>Bacilli</taxon>
        <taxon>Bacillales</taxon>
        <taxon>Bacillaceae</taxon>
        <taxon>Heyndrickxia</taxon>
    </lineage>
</organism>
<dbReference type="AlphaFoldDB" id="A0A150K4B9"/>
<proteinExistence type="predicted"/>
<evidence type="ECO:0000256" key="1">
    <source>
        <dbReference type="SAM" id="MobiDB-lite"/>
    </source>
</evidence>
<dbReference type="EMBL" id="LQYG01000032">
    <property type="protein sequence ID" value="KYC64181.1"/>
    <property type="molecule type" value="Genomic_DNA"/>
</dbReference>
<evidence type="ECO:0000313" key="3">
    <source>
        <dbReference type="EMBL" id="KYC69813.1"/>
    </source>
</evidence>
<dbReference type="PATRIC" id="fig|1398.25.peg.2708"/>
<evidence type="ECO:0000313" key="4">
    <source>
        <dbReference type="Proteomes" id="UP000075288"/>
    </source>
</evidence>
<comment type="caution">
    <text evidence="2">The sequence shown here is derived from an EMBL/GenBank/DDBJ whole genome shotgun (WGS) entry which is preliminary data.</text>
</comment>
<dbReference type="Proteomes" id="UP000075288">
    <property type="component" value="Unassembled WGS sequence"/>
</dbReference>
<feature type="region of interest" description="Disordered" evidence="1">
    <location>
        <begin position="34"/>
        <end position="55"/>
    </location>
</feature>
<evidence type="ECO:0000313" key="5">
    <source>
        <dbReference type="Proteomes" id="UP000075304"/>
    </source>
</evidence>
<sequence length="55" mass="5846">MAVFKQCDYLYFSATACAFQIAADPVGAPNCTAARPDPPSAFSGGEKRAIKKKPH</sequence>
<dbReference type="Proteomes" id="UP000075304">
    <property type="component" value="Unassembled WGS sequence"/>
</dbReference>
<gene>
    <name evidence="2" type="ORF">B4098_2789</name>
    <name evidence="3" type="ORF">B4099_2980</name>
</gene>
<accession>A0A150K4B9</accession>
<evidence type="ECO:0000313" key="2">
    <source>
        <dbReference type="EMBL" id="KYC64181.1"/>
    </source>
</evidence>